<keyword evidence="12" id="KW-1185">Reference proteome</keyword>
<keyword evidence="4 8" id="KW-0812">Transmembrane</keyword>
<evidence type="ECO:0000256" key="1">
    <source>
        <dbReference type="ARBA" id="ARBA00004571"/>
    </source>
</evidence>
<dbReference type="SUPFAM" id="SSF56935">
    <property type="entry name" value="Porins"/>
    <property type="match status" value="1"/>
</dbReference>
<dbReference type="PROSITE" id="PS52016">
    <property type="entry name" value="TONB_DEPENDENT_REC_3"/>
    <property type="match status" value="1"/>
</dbReference>
<dbReference type="Gene3D" id="2.40.170.20">
    <property type="entry name" value="TonB-dependent receptor, beta-barrel domain"/>
    <property type="match status" value="1"/>
</dbReference>
<evidence type="ECO:0000256" key="3">
    <source>
        <dbReference type="ARBA" id="ARBA00022452"/>
    </source>
</evidence>
<evidence type="ECO:0000256" key="7">
    <source>
        <dbReference type="ARBA" id="ARBA00023237"/>
    </source>
</evidence>
<keyword evidence="2 8" id="KW-0813">Transport</keyword>
<dbReference type="PANTHER" id="PTHR30069">
    <property type="entry name" value="TONB-DEPENDENT OUTER MEMBRANE RECEPTOR"/>
    <property type="match status" value="1"/>
</dbReference>
<accession>A0A239D6J5</accession>
<dbReference type="GO" id="GO:0015344">
    <property type="term" value="F:siderophore uptake transmembrane transporter activity"/>
    <property type="evidence" value="ECO:0007669"/>
    <property type="project" value="TreeGrafter"/>
</dbReference>
<dbReference type="Pfam" id="PF07715">
    <property type="entry name" value="Plug"/>
    <property type="match status" value="1"/>
</dbReference>
<dbReference type="Pfam" id="PF13715">
    <property type="entry name" value="CarbopepD_reg_2"/>
    <property type="match status" value="1"/>
</dbReference>
<evidence type="ECO:0000259" key="10">
    <source>
        <dbReference type="Pfam" id="PF07715"/>
    </source>
</evidence>
<dbReference type="PANTHER" id="PTHR30069:SF29">
    <property type="entry name" value="HEMOGLOBIN AND HEMOGLOBIN-HAPTOGLOBIN-BINDING PROTEIN 1-RELATED"/>
    <property type="match status" value="1"/>
</dbReference>
<evidence type="ECO:0000256" key="9">
    <source>
        <dbReference type="SAM" id="SignalP"/>
    </source>
</evidence>
<dbReference type="Gene3D" id="2.170.130.10">
    <property type="entry name" value="TonB-dependent receptor, plug domain"/>
    <property type="match status" value="1"/>
</dbReference>
<dbReference type="InterPro" id="IPR008969">
    <property type="entry name" value="CarboxyPept-like_regulatory"/>
</dbReference>
<evidence type="ECO:0000256" key="5">
    <source>
        <dbReference type="ARBA" id="ARBA00022729"/>
    </source>
</evidence>
<dbReference type="EMBL" id="FZOQ01000004">
    <property type="protein sequence ID" value="SNS28126.1"/>
    <property type="molecule type" value="Genomic_DNA"/>
</dbReference>
<dbReference type="InterPro" id="IPR039426">
    <property type="entry name" value="TonB-dep_rcpt-like"/>
</dbReference>
<evidence type="ECO:0000256" key="2">
    <source>
        <dbReference type="ARBA" id="ARBA00022448"/>
    </source>
</evidence>
<protein>
    <submittedName>
        <fullName evidence="11">Outer membrane receptor proteins, mostly Fe transport</fullName>
    </submittedName>
</protein>
<proteinExistence type="inferred from homology"/>
<keyword evidence="7 8" id="KW-0998">Cell outer membrane</keyword>
<dbReference type="InterPro" id="IPR012910">
    <property type="entry name" value="Plug_dom"/>
</dbReference>
<keyword evidence="5 9" id="KW-0732">Signal</keyword>
<gene>
    <name evidence="11" type="ORF">SAMN06296052_10491</name>
</gene>
<dbReference type="InterPro" id="IPR037066">
    <property type="entry name" value="Plug_dom_sf"/>
</dbReference>
<keyword evidence="6 8" id="KW-0472">Membrane</keyword>
<comment type="subcellular location">
    <subcellularLocation>
        <location evidence="1 8">Cell outer membrane</location>
        <topology evidence="1 8">Multi-pass membrane protein</topology>
    </subcellularLocation>
</comment>
<comment type="similarity">
    <text evidence="8">Belongs to the TonB-dependent receptor family.</text>
</comment>
<name>A0A239D6J5_9BACT</name>
<dbReference type="Proteomes" id="UP000198432">
    <property type="component" value="Unassembled WGS sequence"/>
</dbReference>
<sequence length="778" mass="87653">MLNLNQMRPYLHLFLCFLLFLFLKLPAHAQSSSIRGYVRAADSGEPLIGATVSVPALGKGTVTDVNGYYMLPLPAGEHTLQASYIGYTPITRRAHTPADGKNKNIVFLLEPANNELKEVEIASNSLRQRLNDTRMSMEVLTTREAKLLPALFGEVDLVKAMQLKPGIQASSEGSTGMYVRGGGADQNLMQLDGTTIYNASHLFGFFSVFNPESVKSVELYKGGFPAQFGGRLSSVVDVTLNEGNNERVGTAGSLGLISSKLTIDGPIKKDKANFIVSGRRTYVDVFTRQINRLSEDNEDYSPIPDYYFYDLSGKLNYQLDDENKLTLSAYYGRDFFSFSEDGFNFGFDWGNRMANLRWEHKFSDQLFASASVNATKYNYNLKNAIDAYSLKLTSDIEDYTFKTDFDWFLEGGHSLKFGSSVTRHYFGIGHLNVNSDDDRLNYTAGNNYHASEFGVYASDDYQINALFSLNYGLRLSAFNSGGRTYTGLEPRISAKYNLDENTAIKGSYASMMQYVHLVSNSGATLPTDVWYPSTKNVEPQRSQQIALGFTKLFARGRFLLTNEAYYKWMHNQLDFRDGANLFLNNNLEAEFLFGKGNSYGNELYLEKVKGKTTGWLGYTLSWTFRQFDEINGGRPFPTRYDRRHDVSLVLMHKLNKRLSVTASFVYGSGTAYSLPVARFAFQDMEGKGASMVPIYEERNGFRLPPTHRLDLGAVLKLKSRHGEADLTFGVYNVYNRRNPYFVYIDHVKDEESSQITGFQAKQVSLFPVVPSITYNFKF</sequence>
<evidence type="ECO:0000256" key="4">
    <source>
        <dbReference type="ARBA" id="ARBA00022692"/>
    </source>
</evidence>
<evidence type="ECO:0000256" key="6">
    <source>
        <dbReference type="ARBA" id="ARBA00023136"/>
    </source>
</evidence>
<keyword evidence="11" id="KW-0675">Receptor</keyword>
<dbReference type="InterPro" id="IPR036942">
    <property type="entry name" value="Beta-barrel_TonB_sf"/>
</dbReference>
<organism evidence="11 12">
    <name type="scientific">Pontibacter ummariensis</name>
    <dbReference type="NCBI Taxonomy" id="1610492"/>
    <lineage>
        <taxon>Bacteria</taxon>
        <taxon>Pseudomonadati</taxon>
        <taxon>Bacteroidota</taxon>
        <taxon>Cytophagia</taxon>
        <taxon>Cytophagales</taxon>
        <taxon>Hymenobacteraceae</taxon>
        <taxon>Pontibacter</taxon>
    </lineage>
</organism>
<dbReference type="GO" id="GO:0044718">
    <property type="term" value="P:siderophore transmembrane transport"/>
    <property type="evidence" value="ECO:0007669"/>
    <property type="project" value="TreeGrafter"/>
</dbReference>
<dbReference type="Gene3D" id="2.60.40.1120">
    <property type="entry name" value="Carboxypeptidase-like, regulatory domain"/>
    <property type="match status" value="1"/>
</dbReference>
<reference evidence="12" key="1">
    <citation type="submission" date="2017-06" db="EMBL/GenBank/DDBJ databases">
        <authorList>
            <person name="Varghese N."/>
            <person name="Submissions S."/>
        </authorList>
    </citation>
    <scope>NUCLEOTIDE SEQUENCE [LARGE SCALE GENOMIC DNA]</scope>
    <source>
        <strain evidence="12">NKM1</strain>
    </source>
</reference>
<dbReference type="SUPFAM" id="SSF49464">
    <property type="entry name" value="Carboxypeptidase regulatory domain-like"/>
    <property type="match status" value="1"/>
</dbReference>
<feature type="chain" id="PRO_5012760186" evidence="9">
    <location>
        <begin position="30"/>
        <end position="778"/>
    </location>
</feature>
<evidence type="ECO:0000313" key="12">
    <source>
        <dbReference type="Proteomes" id="UP000198432"/>
    </source>
</evidence>
<dbReference type="GO" id="GO:0009279">
    <property type="term" value="C:cell outer membrane"/>
    <property type="evidence" value="ECO:0007669"/>
    <property type="project" value="UniProtKB-SubCell"/>
</dbReference>
<feature type="domain" description="TonB-dependent receptor plug" evidence="10">
    <location>
        <begin position="153"/>
        <end position="231"/>
    </location>
</feature>
<evidence type="ECO:0000313" key="11">
    <source>
        <dbReference type="EMBL" id="SNS28126.1"/>
    </source>
</evidence>
<keyword evidence="3 8" id="KW-1134">Transmembrane beta strand</keyword>
<feature type="signal peptide" evidence="9">
    <location>
        <begin position="1"/>
        <end position="29"/>
    </location>
</feature>
<dbReference type="AlphaFoldDB" id="A0A239D6J5"/>
<evidence type="ECO:0000256" key="8">
    <source>
        <dbReference type="PROSITE-ProRule" id="PRU01360"/>
    </source>
</evidence>